<dbReference type="Proteomes" id="UP000219281">
    <property type="component" value="Unassembled WGS sequence"/>
</dbReference>
<protein>
    <submittedName>
        <fullName evidence="7">GtrA-like protein</fullName>
    </submittedName>
</protein>
<reference evidence="8" key="1">
    <citation type="submission" date="2017-09" db="EMBL/GenBank/DDBJ databases">
        <authorList>
            <person name="Varghese N."/>
            <person name="Submissions S."/>
        </authorList>
    </citation>
    <scope>NUCLEOTIDE SEQUENCE [LARGE SCALE GENOMIC DNA]</scope>
    <source>
        <strain evidence="8">CGMCC 1.12803</strain>
    </source>
</reference>
<feature type="domain" description="GtrA/DPMS transmembrane" evidence="6">
    <location>
        <begin position="32"/>
        <end position="159"/>
    </location>
</feature>
<accession>A0A285ZXE3</accession>
<evidence type="ECO:0000313" key="7">
    <source>
        <dbReference type="EMBL" id="SOD14287.1"/>
    </source>
</evidence>
<evidence type="ECO:0000313" key="8">
    <source>
        <dbReference type="Proteomes" id="UP000219281"/>
    </source>
</evidence>
<dbReference type="GO" id="GO:0016020">
    <property type="term" value="C:membrane"/>
    <property type="evidence" value="ECO:0007669"/>
    <property type="project" value="UniProtKB-SubCell"/>
</dbReference>
<keyword evidence="2 5" id="KW-0812">Transmembrane</keyword>
<evidence type="ECO:0000256" key="5">
    <source>
        <dbReference type="SAM" id="Phobius"/>
    </source>
</evidence>
<evidence type="ECO:0000256" key="1">
    <source>
        <dbReference type="ARBA" id="ARBA00004141"/>
    </source>
</evidence>
<feature type="transmembrane region" description="Helical" evidence="5">
    <location>
        <begin position="72"/>
        <end position="94"/>
    </location>
</feature>
<evidence type="ECO:0000256" key="3">
    <source>
        <dbReference type="ARBA" id="ARBA00022989"/>
    </source>
</evidence>
<keyword evidence="8" id="KW-1185">Reference proteome</keyword>
<proteinExistence type="predicted"/>
<feature type="transmembrane region" description="Helical" evidence="5">
    <location>
        <begin position="140"/>
        <end position="159"/>
    </location>
</feature>
<dbReference type="RefSeq" id="WP_097130484.1">
    <property type="nucleotide sequence ID" value="NZ_OCMT01000002.1"/>
</dbReference>
<dbReference type="GO" id="GO:0000271">
    <property type="term" value="P:polysaccharide biosynthetic process"/>
    <property type="evidence" value="ECO:0007669"/>
    <property type="project" value="InterPro"/>
</dbReference>
<evidence type="ECO:0000256" key="4">
    <source>
        <dbReference type="ARBA" id="ARBA00023136"/>
    </source>
</evidence>
<dbReference type="EMBL" id="OCMT01000002">
    <property type="protein sequence ID" value="SOD14287.1"/>
    <property type="molecule type" value="Genomic_DNA"/>
</dbReference>
<keyword evidence="4 5" id="KW-0472">Membrane</keyword>
<sequence length="164" mass="18944">MGFATGLRNILLPIIDFFYPPFRKVFDLQTFRYAVCGGSNAALNLMLFYVAYNFIFEGEVINFLGYPVTRYIAAYLLALSISFPVGFTLNKFVVFQRSNLQGSVQLFRYAFVTVSSIVFDYLLLHFLVGYLKFWATPSQAFIIVILSLYAYFCQTYFTFKTVKQ</sequence>
<dbReference type="Pfam" id="PF04138">
    <property type="entry name" value="GtrA_DPMS_TM"/>
    <property type="match status" value="1"/>
</dbReference>
<organism evidence="7 8">
    <name type="scientific">Pedobacter xixiisoli</name>
    <dbReference type="NCBI Taxonomy" id="1476464"/>
    <lineage>
        <taxon>Bacteria</taxon>
        <taxon>Pseudomonadati</taxon>
        <taxon>Bacteroidota</taxon>
        <taxon>Sphingobacteriia</taxon>
        <taxon>Sphingobacteriales</taxon>
        <taxon>Sphingobacteriaceae</taxon>
        <taxon>Pedobacter</taxon>
    </lineage>
</organism>
<evidence type="ECO:0000256" key="2">
    <source>
        <dbReference type="ARBA" id="ARBA00022692"/>
    </source>
</evidence>
<evidence type="ECO:0000259" key="6">
    <source>
        <dbReference type="Pfam" id="PF04138"/>
    </source>
</evidence>
<gene>
    <name evidence="7" type="ORF">SAMN06297358_1498</name>
</gene>
<dbReference type="OrthoDB" id="771485at2"/>
<dbReference type="InterPro" id="IPR007267">
    <property type="entry name" value="GtrA_DPMS_TM"/>
</dbReference>
<dbReference type="AlphaFoldDB" id="A0A285ZXE3"/>
<keyword evidence="3 5" id="KW-1133">Transmembrane helix</keyword>
<name>A0A285ZXE3_9SPHI</name>
<feature type="transmembrane region" description="Helical" evidence="5">
    <location>
        <begin position="106"/>
        <end position="128"/>
    </location>
</feature>
<feature type="transmembrane region" description="Helical" evidence="5">
    <location>
        <begin position="31"/>
        <end position="52"/>
    </location>
</feature>
<comment type="subcellular location">
    <subcellularLocation>
        <location evidence="1">Membrane</location>
        <topology evidence="1">Multi-pass membrane protein</topology>
    </subcellularLocation>
</comment>